<dbReference type="KEGG" id="ccp:CHC_T00000188001"/>
<evidence type="ECO:0000313" key="2">
    <source>
        <dbReference type="Proteomes" id="UP000012073"/>
    </source>
</evidence>
<reference evidence="2" key="1">
    <citation type="journal article" date="2013" name="Proc. Natl. Acad. Sci. U.S.A.">
        <title>Genome structure and metabolic features in the red seaweed Chondrus crispus shed light on evolution of the Archaeplastida.</title>
        <authorList>
            <person name="Collen J."/>
            <person name="Porcel B."/>
            <person name="Carre W."/>
            <person name="Ball S.G."/>
            <person name="Chaparro C."/>
            <person name="Tonon T."/>
            <person name="Barbeyron T."/>
            <person name="Michel G."/>
            <person name="Noel B."/>
            <person name="Valentin K."/>
            <person name="Elias M."/>
            <person name="Artiguenave F."/>
            <person name="Arun A."/>
            <person name="Aury J.M."/>
            <person name="Barbosa-Neto J.F."/>
            <person name="Bothwell J.H."/>
            <person name="Bouget F.Y."/>
            <person name="Brillet L."/>
            <person name="Cabello-Hurtado F."/>
            <person name="Capella-Gutierrez S."/>
            <person name="Charrier B."/>
            <person name="Cladiere L."/>
            <person name="Cock J.M."/>
            <person name="Coelho S.M."/>
            <person name="Colleoni C."/>
            <person name="Czjzek M."/>
            <person name="Da Silva C."/>
            <person name="Delage L."/>
            <person name="Denoeud F."/>
            <person name="Deschamps P."/>
            <person name="Dittami S.M."/>
            <person name="Gabaldon T."/>
            <person name="Gachon C.M."/>
            <person name="Groisillier A."/>
            <person name="Herve C."/>
            <person name="Jabbari K."/>
            <person name="Katinka M."/>
            <person name="Kloareg B."/>
            <person name="Kowalczyk N."/>
            <person name="Labadie K."/>
            <person name="Leblanc C."/>
            <person name="Lopez P.J."/>
            <person name="McLachlan D.H."/>
            <person name="Meslet-Cladiere L."/>
            <person name="Moustafa A."/>
            <person name="Nehr Z."/>
            <person name="Nyvall Collen P."/>
            <person name="Panaud O."/>
            <person name="Partensky F."/>
            <person name="Poulain J."/>
            <person name="Rensing S.A."/>
            <person name="Rousvoal S."/>
            <person name="Samson G."/>
            <person name="Symeonidi A."/>
            <person name="Weissenbach J."/>
            <person name="Zambounis A."/>
            <person name="Wincker P."/>
            <person name="Boyen C."/>
        </authorList>
    </citation>
    <scope>NUCLEOTIDE SEQUENCE [LARGE SCALE GENOMIC DNA]</scope>
    <source>
        <strain evidence="2">cv. Stackhouse</strain>
    </source>
</reference>
<evidence type="ECO:0000313" key="1">
    <source>
        <dbReference type="EMBL" id="CDF39261.1"/>
    </source>
</evidence>
<proteinExistence type="predicted"/>
<dbReference type="AlphaFoldDB" id="R7QP48"/>
<sequence>MRERETGVNGFESGIVKIRIECSRFVN</sequence>
<dbReference type="Gramene" id="CDF39261">
    <property type="protein sequence ID" value="CDF39261"/>
    <property type="gene ID" value="CHC_T00000188001"/>
</dbReference>
<dbReference type="RefSeq" id="XP_005719172.1">
    <property type="nucleotide sequence ID" value="XM_005719115.1"/>
</dbReference>
<accession>R7QP48</accession>
<protein>
    <submittedName>
        <fullName evidence="1">Uncharacterized protein</fullName>
    </submittedName>
</protein>
<dbReference type="GeneID" id="17326897"/>
<name>R7QP48_CHOCR</name>
<dbReference type="Proteomes" id="UP000012073">
    <property type="component" value="Unassembled WGS sequence"/>
</dbReference>
<organism evidence="1 2">
    <name type="scientific">Chondrus crispus</name>
    <name type="common">Carrageen Irish moss</name>
    <name type="synonym">Polymorpha crispa</name>
    <dbReference type="NCBI Taxonomy" id="2769"/>
    <lineage>
        <taxon>Eukaryota</taxon>
        <taxon>Rhodophyta</taxon>
        <taxon>Florideophyceae</taxon>
        <taxon>Rhodymeniophycidae</taxon>
        <taxon>Gigartinales</taxon>
        <taxon>Gigartinaceae</taxon>
        <taxon>Chondrus</taxon>
    </lineage>
</organism>
<dbReference type="EMBL" id="HG002015">
    <property type="protein sequence ID" value="CDF39261.1"/>
    <property type="molecule type" value="Genomic_DNA"/>
</dbReference>
<keyword evidence="2" id="KW-1185">Reference proteome</keyword>
<gene>
    <name evidence="1" type="ORF">CHC_T00000188001</name>
</gene>